<evidence type="ECO:0000313" key="3">
    <source>
        <dbReference type="Proteomes" id="UP000291838"/>
    </source>
</evidence>
<dbReference type="EMBL" id="SDWS01000009">
    <property type="protein sequence ID" value="RYB89058.1"/>
    <property type="molecule type" value="Genomic_DNA"/>
</dbReference>
<proteinExistence type="predicted"/>
<evidence type="ECO:0000313" key="2">
    <source>
        <dbReference type="EMBL" id="RYB89058.1"/>
    </source>
</evidence>
<protein>
    <recommendedName>
        <fullName evidence="1">GTPase-associated system helical domain-containing protein</fullName>
    </recommendedName>
</protein>
<reference evidence="2 3" key="1">
    <citation type="submission" date="2019-01" db="EMBL/GenBank/DDBJ databases">
        <title>Novel species of Nocardioides.</title>
        <authorList>
            <person name="Liu Q."/>
            <person name="Xin Y.-H."/>
        </authorList>
    </citation>
    <scope>NUCLEOTIDE SEQUENCE [LARGE SCALE GENOMIC DNA]</scope>
    <source>
        <strain evidence="2 3">HLT3-15</strain>
    </source>
</reference>
<sequence>MHAMFPDWMRAINPDDDVTAMPLESWWDAIVEFVDDADPDRVVDLCRAAHERPTAAFDERWRQHLKEHDAVSPLRERNRQIAVLAGAALVYATESGPHPHVAQYARRCASHASWEPALRDVAFSGADLHEFAMQARSLAEWPATRKVSVTTRNVADHLPAAEAGVSGANLKAVVDALAVSVAEAVSRSANATVKVAAERERVLLEQSDTLVWLLGGHSNSLGVAWKELSPLTAAVCAALEIRDISKFVLGRPDAPALIDQAVASAGKPSKTKTSSDQLALLLSEHISAIPDTAAELAPLCNLISSRHDLDLEPTDVGVRLHDELGLLYSMPAAK</sequence>
<name>A0A4Q2RKV4_9ACTN</name>
<dbReference type="Proteomes" id="UP000291838">
    <property type="component" value="Unassembled WGS sequence"/>
</dbReference>
<feature type="domain" description="GTPase-associated system helical" evidence="1">
    <location>
        <begin position="180"/>
        <end position="292"/>
    </location>
</feature>
<evidence type="ECO:0000259" key="1">
    <source>
        <dbReference type="Pfam" id="PF19994"/>
    </source>
</evidence>
<dbReference type="Pfam" id="PF19994">
    <property type="entry name" value="GASH"/>
    <property type="match status" value="1"/>
</dbReference>
<dbReference type="RefSeq" id="WP_129478462.1">
    <property type="nucleotide sequence ID" value="NZ_SDWS01000009.1"/>
</dbReference>
<dbReference type="InterPro" id="IPR045523">
    <property type="entry name" value="GASH"/>
</dbReference>
<dbReference type="AlphaFoldDB" id="A0A4Q2RKV4"/>
<accession>A0A4Q2RKV4</accession>
<keyword evidence="3" id="KW-1185">Reference proteome</keyword>
<organism evidence="2 3">
    <name type="scientific">Nocardioides glacieisoli</name>
    <dbReference type="NCBI Taxonomy" id="1168730"/>
    <lineage>
        <taxon>Bacteria</taxon>
        <taxon>Bacillati</taxon>
        <taxon>Actinomycetota</taxon>
        <taxon>Actinomycetes</taxon>
        <taxon>Propionibacteriales</taxon>
        <taxon>Nocardioidaceae</taxon>
        <taxon>Nocardioides</taxon>
    </lineage>
</organism>
<dbReference type="OrthoDB" id="6637879at2"/>
<gene>
    <name evidence="2" type="ORF">EUA06_18325</name>
</gene>
<comment type="caution">
    <text evidence="2">The sequence shown here is derived from an EMBL/GenBank/DDBJ whole genome shotgun (WGS) entry which is preliminary data.</text>
</comment>